<evidence type="ECO:0000313" key="3">
    <source>
        <dbReference type="Proteomes" id="UP000505325"/>
    </source>
</evidence>
<gene>
    <name evidence="2" type="ORF">PMPD1_2944</name>
</gene>
<keyword evidence="3" id="KW-1185">Reference proteome</keyword>
<evidence type="ECO:0000259" key="1">
    <source>
        <dbReference type="Pfam" id="PF24295"/>
    </source>
</evidence>
<accession>A0A6M8UDN4</accession>
<dbReference type="Proteomes" id="UP000505325">
    <property type="component" value="Chromosome"/>
</dbReference>
<dbReference type="InterPro" id="IPR055903">
    <property type="entry name" value="DUF7480"/>
</dbReference>
<dbReference type="KEGG" id="pmak:PMPD1_2944"/>
<organism evidence="2 3">
    <name type="scientific">Paramixta manurensis</name>
    <dbReference type="NCBI Taxonomy" id="2740817"/>
    <lineage>
        <taxon>Bacteria</taxon>
        <taxon>Pseudomonadati</taxon>
        <taxon>Pseudomonadota</taxon>
        <taxon>Gammaproteobacteria</taxon>
        <taxon>Enterobacterales</taxon>
        <taxon>Erwiniaceae</taxon>
        <taxon>Paramixta</taxon>
    </lineage>
</organism>
<dbReference type="RefSeq" id="WP_173634789.1">
    <property type="nucleotide sequence ID" value="NZ_CP054212.1"/>
</dbReference>
<sequence>MMMSKKFVVIALVFFLSGCPGPMDRLPVDKPANVIMRDNQLCITAPTRPGEYVSSVQISDGKDNNLRKTFNKDPIKVSNGQCLPTLNYDFKTNHNYVVYYNIEGNNFDKTKYFSVEFSIDRNGIHQTSPLSEK</sequence>
<proteinExistence type="predicted"/>
<reference evidence="2 3" key="1">
    <citation type="submission" date="2020-06" db="EMBL/GenBank/DDBJ databases">
        <title>Genome sequence of Paramixta manurensis strain PD-1.</title>
        <authorList>
            <person name="Lee C.W."/>
            <person name="Kim J."/>
        </authorList>
    </citation>
    <scope>NUCLEOTIDE SEQUENCE [LARGE SCALE GENOMIC DNA]</scope>
    <source>
        <strain evidence="2 3">PD-1</strain>
    </source>
</reference>
<protein>
    <recommendedName>
        <fullName evidence="1">DUF7480 domain-containing protein</fullName>
    </recommendedName>
</protein>
<dbReference type="NCBIfam" id="NF045617">
    <property type="entry name" value="mostly_LP"/>
    <property type="match status" value="1"/>
</dbReference>
<feature type="domain" description="DUF7480" evidence="1">
    <location>
        <begin position="30"/>
        <end position="121"/>
    </location>
</feature>
<dbReference type="InterPro" id="IPR054657">
    <property type="entry name" value="T6SS_periplasmic_put"/>
</dbReference>
<dbReference type="PROSITE" id="PS51257">
    <property type="entry name" value="PROKAR_LIPOPROTEIN"/>
    <property type="match status" value="1"/>
</dbReference>
<dbReference type="EMBL" id="CP054212">
    <property type="protein sequence ID" value="QKJ87879.1"/>
    <property type="molecule type" value="Genomic_DNA"/>
</dbReference>
<name>A0A6M8UDN4_9GAMM</name>
<dbReference type="AlphaFoldDB" id="A0A6M8UDN4"/>
<dbReference type="Pfam" id="PF24295">
    <property type="entry name" value="DUF7480"/>
    <property type="match status" value="1"/>
</dbReference>
<evidence type="ECO:0000313" key="2">
    <source>
        <dbReference type="EMBL" id="QKJ87879.1"/>
    </source>
</evidence>